<evidence type="ECO:0000313" key="1">
    <source>
        <dbReference type="EMBL" id="GAA0175374.1"/>
    </source>
</evidence>
<keyword evidence="2" id="KW-1185">Reference proteome</keyword>
<proteinExistence type="predicted"/>
<comment type="caution">
    <text evidence="1">The sequence shown here is derived from an EMBL/GenBank/DDBJ whole genome shotgun (WGS) entry which is preliminary data.</text>
</comment>
<evidence type="ECO:0008006" key="3">
    <source>
        <dbReference type="Google" id="ProtNLM"/>
    </source>
</evidence>
<organism evidence="1 2">
    <name type="scientific">Lithospermum erythrorhizon</name>
    <name type="common">Purple gromwell</name>
    <name type="synonym">Lithospermum officinale var. erythrorhizon</name>
    <dbReference type="NCBI Taxonomy" id="34254"/>
    <lineage>
        <taxon>Eukaryota</taxon>
        <taxon>Viridiplantae</taxon>
        <taxon>Streptophyta</taxon>
        <taxon>Embryophyta</taxon>
        <taxon>Tracheophyta</taxon>
        <taxon>Spermatophyta</taxon>
        <taxon>Magnoliopsida</taxon>
        <taxon>eudicotyledons</taxon>
        <taxon>Gunneridae</taxon>
        <taxon>Pentapetalae</taxon>
        <taxon>asterids</taxon>
        <taxon>lamiids</taxon>
        <taxon>Boraginales</taxon>
        <taxon>Boraginaceae</taxon>
        <taxon>Boraginoideae</taxon>
        <taxon>Lithospermeae</taxon>
        <taxon>Lithospermum</taxon>
    </lineage>
</organism>
<sequence length="93" mass="10880">MAERPINMHGALLVLDYWRPNTCFQTFQISVITIWVQIRLIPDDYFDYHNLHHLIQTLGDIQSLQSSSYMFTVGGYFSNFRLIIRGILVISSK</sequence>
<dbReference type="EMBL" id="BAABME010009553">
    <property type="protein sequence ID" value="GAA0175374.1"/>
    <property type="molecule type" value="Genomic_DNA"/>
</dbReference>
<dbReference type="AlphaFoldDB" id="A0AAV3RHP9"/>
<protein>
    <recommendedName>
        <fullName evidence="3">DUF4283 domain-containing protein</fullName>
    </recommendedName>
</protein>
<reference evidence="1 2" key="1">
    <citation type="submission" date="2024-01" db="EMBL/GenBank/DDBJ databases">
        <title>The complete chloroplast genome sequence of Lithospermum erythrorhizon: insights into the phylogenetic relationship among Boraginaceae species and the maternal lineages of purple gromwells.</title>
        <authorList>
            <person name="Okada T."/>
            <person name="Watanabe K."/>
        </authorList>
    </citation>
    <scope>NUCLEOTIDE SEQUENCE [LARGE SCALE GENOMIC DNA]</scope>
</reference>
<accession>A0AAV3RHP9</accession>
<gene>
    <name evidence="1" type="ORF">LIER_28559</name>
</gene>
<evidence type="ECO:0000313" key="2">
    <source>
        <dbReference type="Proteomes" id="UP001454036"/>
    </source>
</evidence>
<name>A0AAV3RHP9_LITER</name>
<dbReference type="Proteomes" id="UP001454036">
    <property type="component" value="Unassembled WGS sequence"/>
</dbReference>